<dbReference type="PRINTS" id="PR00040">
    <property type="entry name" value="HTHMERR"/>
</dbReference>
<dbReference type="SUPFAM" id="SSF46955">
    <property type="entry name" value="Putative DNA-binding domain"/>
    <property type="match status" value="1"/>
</dbReference>
<name>A0ABX7VUY0_9BACI</name>
<evidence type="ECO:0000313" key="5">
    <source>
        <dbReference type="Proteomes" id="UP000665043"/>
    </source>
</evidence>
<dbReference type="CDD" id="cd04776">
    <property type="entry name" value="HTH_GnyR"/>
    <property type="match status" value="1"/>
</dbReference>
<gene>
    <name evidence="4" type="ORF">ERJ70_14170</name>
</gene>
<evidence type="ECO:0000256" key="1">
    <source>
        <dbReference type="ARBA" id="ARBA00023125"/>
    </source>
</evidence>
<dbReference type="Proteomes" id="UP000665043">
    <property type="component" value="Chromosome"/>
</dbReference>
<dbReference type="EMBL" id="CP046956">
    <property type="protein sequence ID" value="QTN00344.1"/>
    <property type="molecule type" value="Genomic_DNA"/>
</dbReference>
<organism evidence="4 5">
    <name type="scientific">Sediminibacillus dalangtanensis</name>
    <dbReference type="NCBI Taxonomy" id="2729421"/>
    <lineage>
        <taxon>Bacteria</taxon>
        <taxon>Bacillati</taxon>
        <taxon>Bacillota</taxon>
        <taxon>Bacilli</taxon>
        <taxon>Bacillales</taxon>
        <taxon>Bacillaceae</taxon>
        <taxon>Sediminibacillus</taxon>
    </lineage>
</organism>
<dbReference type="InterPro" id="IPR047057">
    <property type="entry name" value="MerR_fam"/>
</dbReference>
<keyword evidence="1" id="KW-0238">DNA-binding</keyword>
<dbReference type="PROSITE" id="PS50937">
    <property type="entry name" value="HTH_MERR_2"/>
    <property type="match status" value="1"/>
</dbReference>
<dbReference type="InterPro" id="IPR009061">
    <property type="entry name" value="DNA-bd_dom_put_sf"/>
</dbReference>
<evidence type="ECO:0000256" key="2">
    <source>
        <dbReference type="SAM" id="Coils"/>
    </source>
</evidence>
<dbReference type="Gene3D" id="1.10.1660.10">
    <property type="match status" value="1"/>
</dbReference>
<dbReference type="RefSeq" id="WP_209365483.1">
    <property type="nucleotide sequence ID" value="NZ_CP046956.1"/>
</dbReference>
<dbReference type="InterPro" id="IPR000551">
    <property type="entry name" value="MerR-type_HTH_dom"/>
</dbReference>
<feature type="coiled-coil region" evidence="2">
    <location>
        <begin position="95"/>
        <end position="125"/>
    </location>
</feature>
<evidence type="ECO:0000259" key="3">
    <source>
        <dbReference type="PROSITE" id="PS50937"/>
    </source>
</evidence>
<keyword evidence="2" id="KW-0175">Coiled coil</keyword>
<reference evidence="4 5" key="1">
    <citation type="submission" date="2019-12" db="EMBL/GenBank/DDBJ databases">
        <title>The whole genome sequencing of a strain isolated from a Mars analog, Dalangtan Playa.</title>
        <authorList>
            <person name="Huang T."/>
        </authorList>
    </citation>
    <scope>NUCLEOTIDE SEQUENCE [LARGE SCALE GENOMIC DNA]</scope>
    <source>
        <strain evidence="4 5">DP4-553-S</strain>
    </source>
</reference>
<dbReference type="Pfam" id="PF13411">
    <property type="entry name" value="MerR_1"/>
    <property type="match status" value="1"/>
</dbReference>
<dbReference type="PANTHER" id="PTHR30204:SF58">
    <property type="entry name" value="HTH-TYPE TRANSCRIPTIONAL REGULATOR YFMP"/>
    <property type="match status" value="1"/>
</dbReference>
<dbReference type="PANTHER" id="PTHR30204">
    <property type="entry name" value="REDOX-CYCLING DRUG-SENSING TRANSCRIPTIONAL ACTIVATOR SOXR"/>
    <property type="match status" value="1"/>
</dbReference>
<protein>
    <submittedName>
        <fullName evidence="4">MerR family transcriptional regulator</fullName>
    </submittedName>
</protein>
<sequence>MGERTYTISELAADFQVTPRTIRYYEEIGLLQPKRTDSGRRLFTSREKTRLRLVFRGKKYGFQLEEIKEMIQLFDKDPSGKQQLLKTIEYGNNKIEEVSKRIAELEAVKEEMETLVEEFRQKLTE</sequence>
<evidence type="ECO:0000313" key="4">
    <source>
        <dbReference type="EMBL" id="QTN00344.1"/>
    </source>
</evidence>
<dbReference type="SMART" id="SM00422">
    <property type="entry name" value="HTH_MERR"/>
    <property type="match status" value="1"/>
</dbReference>
<proteinExistence type="predicted"/>
<keyword evidence="5" id="KW-1185">Reference proteome</keyword>
<feature type="domain" description="HTH merR-type" evidence="3">
    <location>
        <begin position="5"/>
        <end position="73"/>
    </location>
</feature>
<accession>A0ABX7VUY0</accession>